<evidence type="ECO:0000313" key="3">
    <source>
        <dbReference type="Proteomes" id="UP000325081"/>
    </source>
</evidence>
<feature type="region of interest" description="Disordered" evidence="1">
    <location>
        <begin position="1"/>
        <end position="22"/>
    </location>
</feature>
<keyword evidence="2" id="KW-0808">Transferase</keyword>
<dbReference type="GO" id="GO:0032259">
    <property type="term" value="P:methylation"/>
    <property type="evidence" value="ECO:0007669"/>
    <property type="project" value="UniProtKB-KW"/>
</dbReference>
<reference evidence="3" key="1">
    <citation type="journal article" date="2019" name="Curr. Biol.">
        <title>Genome Sequence of Striga asiatica Provides Insight into the Evolution of Plant Parasitism.</title>
        <authorList>
            <person name="Yoshida S."/>
            <person name="Kim S."/>
            <person name="Wafula E.K."/>
            <person name="Tanskanen J."/>
            <person name="Kim Y.M."/>
            <person name="Honaas L."/>
            <person name="Yang Z."/>
            <person name="Spallek T."/>
            <person name="Conn C.E."/>
            <person name="Ichihashi Y."/>
            <person name="Cheong K."/>
            <person name="Cui S."/>
            <person name="Der J.P."/>
            <person name="Gundlach H."/>
            <person name="Jiao Y."/>
            <person name="Hori C."/>
            <person name="Ishida J.K."/>
            <person name="Kasahara H."/>
            <person name="Kiba T."/>
            <person name="Kim M.S."/>
            <person name="Koo N."/>
            <person name="Laohavisit A."/>
            <person name="Lee Y.H."/>
            <person name="Lumba S."/>
            <person name="McCourt P."/>
            <person name="Mortimer J.C."/>
            <person name="Mutuku J.M."/>
            <person name="Nomura T."/>
            <person name="Sasaki-Sekimoto Y."/>
            <person name="Seto Y."/>
            <person name="Wang Y."/>
            <person name="Wakatake T."/>
            <person name="Sakakibara H."/>
            <person name="Demura T."/>
            <person name="Yamaguchi S."/>
            <person name="Yoneyama K."/>
            <person name="Manabe R.I."/>
            <person name="Nelson D.C."/>
            <person name="Schulman A.H."/>
            <person name="Timko M.P."/>
            <person name="dePamphilis C.W."/>
            <person name="Choi D."/>
            <person name="Shirasu K."/>
        </authorList>
    </citation>
    <scope>NUCLEOTIDE SEQUENCE [LARGE SCALE GENOMIC DNA]</scope>
    <source>
        <strain evidence="3">cv. UVA1</strain>
    </source>
</reference>
<evidence type="ECO:0000313" key="2">
    <source>
        <dbReference type="EMBL" id="GER49105.1"/>
    </source>
</evidence>
<keyword evidence="2" id="KW-0489">Methyltransferase</keyword>
<protein>
    <submittedName>
        <fullName evidence="2">23S rRNA (Uracil(1939)-C(5))-methyltransferaseRlmD</fullName>
    </submittedName>
</protein>
<sequence>MGRPSRTWRQVQSTMDNVSSPEWASRPKLERLTRSHVAKRASHNGHCVWLSFLHQNSCQAEISNLCVEHGIQQHIARLHVSVDNWGRAVVVHVAEPMSNPNCYVQPLGPVQAHTVLGSQAQPTLPSPFPMQPSVQTVILHVLVHEKLTGFARDATQELHNVRVANSPQYPHFCMEFLIELLIWSHAFPNPLHGHVLAWTIIDRDTVNLSRPSLPDLVFLCHA</sequence>
<proteinExistence type="predicted"/>
<accession>A0A5A7QUU1</accession>
<keyword evidence="3" id="KW-1185">Reference proteome</keyword>
<name>A0A5A7QUU1_STRAF</name>
<gene>
    <name evidence="2" type="ORF">STAS_26329</name>
</gene>
<dbReference type="EMBL" id="BKCP01008427">
    <property type="protein sequence ID" value="GER49105.1"/>
    <property type="molecule type" value="Genomic_DNA"/>
</dbReference>
<dbReference type="AlphaFoldDB" id="A0A5A7QUU1"/>
<evidence type="ECO:0000256" key="1">
    <source>
        <dbReference type="SAM" id="MobiDB-lite"/>
    </source>
</evidence>
<feature type="compositionally biased region" description="Polar residues" evidence="1">
    <location>
        <begin position="7"/>
        <end position="22"/>
    </location>
</feature>
<organism evidence="2 3">
    <name type="scientific">Striga asiatica</name>
    <name type="common">Asiatic witchweed</name>
    <name type="synonym">Buchnera asiatica</name>
    <dbReference type="NCBI Taxonomy" id="4170"/>
    <lineage>
        <taxon>Eukaryota</taxon>
        <taxon>Viridiplantae</taxon>
        <taxon>Streptophyta</taxon>
        <taxon>Embryophyta</taxon>
        <taxon>Tracheophyta</taxon>
        <taxon>Spermatophyta</taxon>
        <taxon>Magnoliopsida</taxon>
        <taxon>eudicotyledons</taxon>
        <taxon>Gunneridae</taxon>
        <taxon>Pentapetalae</taxon>
        <taxon>asterids</taxon>
        <taxon>lamiids</taxon>
        <taxon>Lamiales</taxon>
        <taxon>Orobanchaceae</taxon>
        <taxon>Buchnereae</taxon>
        <taxon>Striga</taxon>
    </lineage>
</organism>
<comment type="caution">
    <text evidence="2">The sequence shown here is derived from an EMBL/GenBank/DDBJ whole genome shotgun (WGS) entry which is preliminary data.</text>
</comment>
<dbReference type="GO" id="GO:0008168">
    <property type="term" value="F:methyltransferase activity"/>
    <property type="evidence" value="ECO:0007669"/>
    <property type="project" value="UniProtKB-KW"/>
</dbReference>
<dbReference type="Proteomes" id="UP000325081">
    <property type="component" value="Unassembled WGS sequence"/>
</dbReference>